<organism evidence="1 2">
    <name type="scientific">Aquirufa echingensis</name>
    <dbReference type="NCBI Taxonomy" id="3096516"/>
    <lineage>
        <taxon>Bacteria</taxon>
        <taxon>Pseudomonadati</taxon>
        <taxon>Bacteroidota</taxon>
        <taxon>Cytophagia</taxon>
        <taxon>Cytophagales</taxon>
        <taxon>Flectobacillaceae</taxon>
        <taxon>Aquirufa</taxon>
    </lineage>
</organism>
<evidence type="ECO:0000313" key="1">
    <source>
        <dbReference type="EMBL" id="MFD3276042.1"/>
    </source>
</evidence>
<dbReference type="PIRSF" id="PIRSF035652">
    <property type="entry name" value="CHP02436"/>
    <property type="match status" value="1"/>
</dbReference>
<dbReference type="SUPFAM" id="SSF158446">
    <property type="entry name" value="IVS-encoded protein-like"/>
    <property type="match status" value="1"/>
</dbReference>
<dbReference type="EMBL" id="JBBKYA010000003">
    <property type="protein sequence ID" value="MFD3276042.1"/>
    <property type="molecule type" value="Genomic_DNA"/>
</dbReference>
<evidence type="ECO:0000313" key="2">
    <source>
        <dbReference type="Proteomes" id="UP001598114"/>
    </source>
</evidence>
<dbReference type="Proteomes" id="UP001598114">
    <property type="component" value="Unassembled WGS sequence"/>
</dbReference>
<proteinExistence type="predicted"/>
<dbReference type="PANTHER" id="PTHR38471">
    <property type="entry name" value="FOUR HELIX BUNDLE PROTEIN"/>
    <property type="match status" value="1"/>
</dbReference>
<dbReference type="NCBIfam" id="TIGR02436">
    <property type="entry name" value="four helix bundle protein"/>
    <property type="match status" value="1"/>
</dbReference>
<keyword evidence="2" id="KW-1185">Reference proteome</keyword>
<dbReference type="RefSeq" id="WP_377976494.1">
    <property type="nucleotide sequence ID" value="NZ_JBBKYA010000003.1"/>
</dbReference>
<comment type="caution">
    <text evidence="1">The sequence shown here is derived from an EMBL/GenBank/DDBJ whole genome shotgun (WGS) entry which is preliminary data.</text>
</comment>
<reference evidence="1 2" key="1">
    <citation type="submission" date="2024-03" db="EMBL/GenBank/DDBJ databases">
        <title>Aquirufa genome sequencing.</title>
        <authorList>
            <person name="Pitt A."/>
            <person name="Hahn M.W."/>
        </authorList>
    </citation>
    <scope>NUCLEOTIDE SEQUENCE [LARGE SCALE GENOMIC DNA]</scope>
    <source>
        <strain evidence="1 2">PLAD-142S6K</strain>
    </source>
</reference>
<dbReference type="PANTHER" id="PTHR38471:SF2">
    <property type="entry name" value="FOUR HELIX BUNDLE PROTEIN"/>
    <property type="match status" value="1"/>
</dbReference>
<sequence length="119" mass="13493">MGQTNIIYPKSFKFALKIVRIYQALVSTHKEYVLSKQILRSGTSIGANVSESRGAFSKKDFEYKLSIAYKEAKETAYWLNLLAASGLMEECVKVELMEDVEELQRLLGSALITLRKNTH</sequence>
<accession>A0ABW6D1Z8</accession>
<name>A0ABW6D1Z8_9BACT</name>
<protein>
    <submittedName>
        <fullName evidence="1">Four helix bundle protein</fullName>
    </submittedName>
</protein>
<dbReference type="Pfam" id="PF05635">
    <property type="entry name" value="23S_rRNA_IVP"/>
    <property type="match status" value="1"/>
</dbReference>
<dbReference type="InterPro" id="IPR012657">
    <property type="entry name" value="23S_rRNA-intervening_sequence"/>
</dbReference>
<gene>
    <name evidence="1" type="ORF">SKC38_07375</name>
</gene>
<dbReference type="Gene3D" id="1.20.1440.60">
    <property type="entry name" value="23S rRNA-intervening sequence"/>
    <property type="match status" value="1"/>
</dbReference>
<dbReference type="InterPro" id="IPR036583">
    <property type="entry name" value="23S_rRNA_IVS_sf"/>
</dbReference>